<dbReference type="InterPro" id="IPR039498">
    <property type="entry name" value="NTP_transf_5"/>
</dbReference>
<protein>
    <recommendedName>
        <fullName evidence="3">Nucleotidyltransferase family protein</fullName>
    </recommendedName>
</protein>
<evidence type="ECO:0008006" key="3">
    <source>
        <dbReference type="Google" id="ProtNLM"/>
    </source>
</evidence>
<accession>A0ABX2AJV6</accession>
<organism evidence="1 2">
    <name type="scientific">Xylanibacter muris</name>
    <dbReference type="NCBI Taxonomy" id="2736290"/>
    <lineage>
        <taxon>Bacteria</taxon>
        <taxon>Pseudomonadati</taxon>
        <taxon>Bacteroidota</taxon>
        <taxon>Bacteroidia</taxon>
        <taxon>Bacteroidales</taxon>
        <taxon>Prevotellaceae</taxon>
        <taxon>Xylanibacter</taxon>
    </lineage>
</organism>
<dbReference type="Proteomes" id="UP000714420">
    <property type="component" value="Unassembled WGS sequence"/>
</dbReference>
<evidence type="ECO:0000313" key="2">
    <source>
        <dbReference type="Proteomes" id="UP000714420"/>
    </source>
</evidence>
<dbReference type="Pfam" id="PF14907">
    <property type="entry name" value="NTP_transf_5"/>
    <property type="match status" value="1"/>
</dbReference>
<keyword evidence="2" id="KW-1185">Reference proteome</keyword>
<dbReference type="RefSeq" id="WP_172273955.1">
    <property type="nucleotide sequence ID" value="NZ_CASGMU010000002.1"/>
</dbReference>
<name>A0ABX2AJV6_9BACT</name>
<dbReference type="EMBL" id="JABKKF010000002">
    <property type="protein sequence ID" value="NPD91446.1"/>
    <property type="molecule type" value="Genomic_DNA"/>
</dbReference>
<reference evidence="1 2" key="1">
    <citation type="submission" date="2020-05" db="EMBL/GenBank/DDBJ databases">
        <title>Distinct polysaccharide utilization as determinants for interspecies competition between intestinal Prevotella spp.</title>
        <authorList>
            <person name="Galvez E.J.C."/>
            <person name="Iljazovic A."/>
            <person name="Strowig T."/>
        </authorList>
    </citation>
    <scope>NUCLEOTIDE SEQUENCE [LARGE SCALE GENOMIC DNA]</scope>
    <source>
        <strain evidence="1 2">PMUR</strain>
    </source>
</reference>
<proteinExistence type="predicted"/>
<sequence>MDIIQRNLFRLLRSGTFGDNSKIEPMSEWKWNCLYGISVAHGVSALVYDGIWKRKNEFFINFSDCLRSKWEKHVSDIEQHNIHATATVAALVDEMNKEQFRPILLKGIPFASIYDNPLHRQSSDTDIYFPYMPQAKKAAVWAKNKGMNIDESTKHSLKYIYDGILIDHKKYMQRLTNPMLNRKLQQIINSEIRCCDSAYVRLNGVKTEVPPPTLNLLLMLVRTARYILSNGASLKQIADLGMFLRKVGDKVDYVKLDKWISSLSLGQMASLEGHLLIELLMFTEDEIPFIHHKKDNSIDNMLDNILLMRGTQSVDWHFSQGKNIFISNSNSGAMMWHIRHSGKLFRFYPSETMTNFFSSFANSLSHIEE</sequence>
<comment type="caution">
    <text evidence="1">The sequence shown here is derived from an EMBL/GenBank/DDBJ whole genome shotgun (WGS) entry which is preliminary data.</text>
</comment>
<gene>
    <name evidence="1" type="ORF">HPS56_03605</name>
</gene>
<evidence type="ECO:0000313" key="1">
    <source>
        <dbReference type="EMBL" id="NPD91446.1"/>
    </source>
</evidence>